<dbReference type="PANTHER" id="PTHR38462:SF1">
    <property type="entry name" value="YPRB RIBONUCLEASE H-LIKE DOMAIN-CONTAINING PROTEIN"/>
    <property type="match status" value="1"/>
</dbReference>
<evidence type="ECO:0000259" key="1">
    <source>
        <dbReference type="Pfam" id="PF13482"/>
    </source>
</evidence>
<organism evidence="2 3">
    <name type="scientific">Candidatus Mcinerneyibacterium aminivorans</name>
    <dbReference type="NCBI Taxonomy" id="2703815"/>
    <lineage>
        <taxon>Bacteria</taxon>
        <taxon>Candidatus Macinerneyibacteriota</taxon>
        <taxon>Candidatus Mcinerneyibacteria</taxon>
        <taxon>Candidatus Mcinerneyibacteriales</taxon>
        <taxon>Candidatus Mcinerneyibacteriaceae</taxon>
        <taxon>Candidatus Mcinerneyibacterium</taxon>
    </lineage>
</organism>
<dbReference type="Gene3D" id="3.30.420.10">
    <property type="entry name" value="Ribonuclease H-like superfamily/Ribonuclease H"/>
    <property type="match status" value="1"/>
</dbReference>
<dbReference type="InterPro" id="IPR012337">
    <property type="entry name" value="RNaseH-like_sf"/>
</dbReference>
<evidence type="ECO:0000313" key="2">
    <source>
        <dbReference type="EMBL" id="TYB31041.1"/>
    </source>
</evidence>
<dbReference type="GO" id="GO:0003676">
    <property type="term" value="F:nucleic acid binding"/>
    <property type="evidence" value="ECO:0007669"/>
    <property type="project" value="InterPro"/>
</dbReference>
<gene>
    <name evidence="2" type="ORF">FXF47_06350</name>
</gene>
<proteinExistence type="predicted"/>
<comment type="caution">
    <text evidence="2">The sequence shown here is derived from an EMBL/GenBank/DDBJ whole genome shotgun (WGS) entry which is preliminary data.</text>
</comment>
<sequence length="382" mass="45995">MKKLSKFQNIIKRSSKKKNKKKNISADEIAENLNLKIKDNQWGTYFYKRYSYNLNLPEVLSGIYYLDKKLNNLNIKKSDLIFLDLETTSLSIGAGNYPFLIGLGFFRNNDFILEQYLYTDVDSEESILMELKKIIENKIVVSYNGKCFDIPLIENRFTINRIDMSIKKPSMDLLYVMRRLFKYELDSFNLQNISRYLGINRNKLEDVEGYEIPQIFSEYVHFGRYERLKPVLYHNERDVFALAKMLQYVEIDIYNDKKFHNKHILAGALQYELKTKNYNLIEEIKYKKINKEKNINYILLKILYRYYKKRKLWEKAERILKWSLDIFSNNLYFLKELTKVYYLRLKDYKKAVKIAKKGYLVASKFGLNKQKGYFKKILNRYK</sequence>
<dbReference type="EMBL" id="VSIX01000058">
    <property type="protein sequence ID" value="TYB31041.1"/>
    <property type="molecule type" value="Genomic_DNA"/>
</dbReference>
<dbReference type="InterPro" id="IPR038720">
    <property type="entry name" value="YprB_RNase_H-like_dom"/>
</dbReference>
<feature type="domain" description="YprB ribonuclease H-like" evidence="1">
    <location>
        <begin position="81"/>
        <end position="248"/>
    </location>
</feature>
<reference evidence="2" key="1">
    <citation type="submission" date="2019-08" db="EMBL/GenBank/DDBJ databases">
        <title>Genomic characterization of a novel candidate phylum (ARYD3) from a high temperature, high salinity tertiary oil reservoir in north central Oklahoma, USA.</title>
        <authorList>
            <person name="Youssef N.H."/>
            <person name="Yadav A."/>
            <person name="Elshahed M.S."/>
        </authorList>
    </citation>
    <scope>NUCLEOTIDE SEQUENCE [LARGE SCALE GENOMIC DNA]</scope>
    <source>
        <strain evidence="2">ARYD3</strain>
    </source>
</reference>
<keyword evidence="3" id="KW-1185">Reference proteome</keyword>
<dbReference type="InterPro" id="IPR036397">
    <property type="entry name" value="RNaseH_sf"/>
</dbReference>
<protein>
    <recommendedName>
        <fullName evidence="1">YprB ribonuclease H-like domain-containing protein</fullName>
    </recommendedName>
</protein>
<dbReference type="AlphaFoldDB" id="A0A5D0MHR2"/>
<name>A0A5D0MHR2_9BACT</name>
<evidence type="ECO:0000313" key="3">
    <source>
        <dbReference type="Proteomes" id="UP000324143"/>
    </source>
</evidence>
<accession>A0A5D0MHR2</accession>
<dbReference type="Pfam" id="PF13482">
    <property type="entry name" value="RNase_H_2"/>
    <property type="match status" value="1"/>
</dbReference>
<dbReference type="PANTHER" id="PTHR38462">
    <property type="entry name" value="EXONUCLEASE-LIKE PROTEIN"/>
    <property type="match status" value="1"/>
</dbReference>
<dbReference type="Proteomes" id="UP000324143">
    <property type="component" value="Unassembled WGS sequence"/>
</dbReference>
<dbReference type="SUPFAM" id="SSF53098">
    <property type="entry name" value="Ribonuclease H-like"/>
    <property type="match status" value="1"/>
</dbReference>